<gene>
    <name evidence="1" type="ORF">UY28_C0001G0045</name>
</gene>
<accession>A0A0G1XW05</accession>
<evidence type="ECO:0000313" key="2">
    <source>
        <dbReference type="Proteomes" id="UP000034694"/>
    </source>
</evidence>
<proteinExistence type="predicted"/>
<evidence type="ECO:0000313" key="1">
    <source>
        <dbReference type="EMBL" id="KKU98495.1"/>
    </source>
</evidence>
<reference evidence="1 2" key="1">
    <citation type="journal article" date="2015" name="Nature">
        <title>rRNA introns, odd ribosomes, and small enigmatic genomes across a large radiation of phyla.</title>
        <authorList>
            <person name="Brown C.T."/>
            <person name="Hug L.A."/>
            <person name="Thomas B.C."/>
            <person name="Sharon I."/>
            <person name="Castelle C.J."/>
            <person name="Singh A."/>
            <person name="Wilkins M.J."/>
            <person name="Williams K.H."/>
            <person name="Banfield J.F."/>
        </authorList>
    </citation>
    <scope>NUCLEOTIDE SEQUENCE [LARGE SCALE GENOMIC DNA]</scope>
</reference>
<dbReference type="Proteomes" id="UP000034694">
    <property type="component" value="Unassembled WGS sequence"/>
</dbReference>
<organism evidence="1 2">
    <name type="scientific">Candidatus Amesbacteria bacterium GW2011_GWB1_48_13</name>
    <dbReference type="NCBI Taxonomy" id="1618362"/>
    <lineage>
        <taxon>Bacteria</taxon>
        <taxon>Candidatus Amesiibacteriota</taxon>
    </lineage>
</organism>
<name>A0A0G1XW05_9BACT</name>
<dbReference type="AlphaFoldDB" id="A0A0G1XW05"/>
<comment type="caution">
    <text evidence="1">The sequence shown here is derived from an EMBL/GenBank/DDBJ whole genome shotgun (WGS) entry which is preliminary data.</text>
</comment>
<sequence length="127" mass="14114">MDKQEREITPQQRIGEAGVLLDEMKGRVKTPFFELGDDPHVVRELLEQSTELLALLSPLREKFSLDKVPLSVANGYFALTAAMGKLCADLEDIQESNRGSTKNTKAFIKQVSATKKALSPVDQLLQK</sequence>
<dbReference type="EMBL" id="LCPK01000001">
    <property type="protein sequence ID" value="KKU98495.1"/>
    <property type="molecule type" value="Genomic_DNA"/>
</dbReference>
<protein>
    <submittedName>
        <fullName evidence="1">Uncharacterized protein</fullName>
    </submittedName>
</protein>